<keyword evidence="1" id="KW-0175">Coiled coil</keyword>
<sequence length="72" mass="8510">MPSKMGNGMQLSKRQRDRLLDKYISLERKLDVASDRKGARIIHELGRLEMLYDITTDEVQARREELRHLRDG</sequence>
<accession>A0A0F9G8K5</accession>
<dbReference type="AlphaFoldDB" id="A0A0F9G8K5"/>
<protein>
    <submittedName>
        <fullName evidence="2">Uncharacterized protein</fullName>
    </submittedName>
</protein>
<evidence type="ECO:0000256" key="1">
    <source>
        <dbReference type="SAM" id="Coils"/>
    </source>
</evidence>
<organism evidence="2">
    <name type="scientific">marine sediment metagenome</name>
    <dbReference type="NCBI Taxonomy" id="412755"/>
    <lineage>
        <taxon>unclassified sequences</taxon>
        <taxon>metagenomes</taxon>
        <taxon>ecological metagenomes</taxon>
    </lineage>
</organism>
<dbReference type="EMBL" id="LAZR01027412">
    <property type="protein sequence ID" value="KKL65815.1"/>
    <property type="molecule type" value="Genomic_DNA"/>
</dbReference>
<evidence type="ECO:0000313" key="2">
    <source>
        <dbReference type="EMBL" id="KKL65815.1"/>
    </source>
</evidence>
<proteinExistence type="predicted"/>
<comment type="caution">
    <text evidence="2">The sequence shown here is derived from an EMBL/GenBank/DDBJ whole genome shotgun (WGS) entry which is preliminary data.</text>
</comment>
<name>A0A0F9G8K5_9ZZZZ</name>
<gene>
    <name evidence="2" type="ORF">LCGC14_2151240</name>
</gene>
<reference evidence="2" key="1">
    <citation type="journal article" date="2015" name="Nature">
        <title>Complex archaea that bridge the gap between prokaryotes and eukaryotes.</title>
        <authorList>
            <person name="Spang A."/>
            <person name="Saw J.H."/>
            <person name="Jorgensen S.L."/>
            <person name="Zaremba-Niedzwiedzka K."/>
            <person name="Martijn J."/>
            <person name="Lind A.E."/>
            <person name="van Eijk R."/>
            <person name="Schleper C."/>
            <person name="Guy L."/>
            <person name="Ettema T.J."/>
        </authorList>
    </citation>
    <scope>NUCLEOTIDE SEQUENCE</scope>
</reference>
<feature type="coiled-coil region" evidence="1">
    <location>
        <begin position="9"/>
        <end position="36"/>
    </location>
</feature>